<dbReference type="Gene3D" id="1.20.1600.10">
    <property type="entry name" value="Outer membrane efflux proteins (OEP)"/>
    <property type="match status" value="1"/>
</dbReference>
<gene>
    <name evidence="8" type="ORF">Pla133_38630</name>
</gene>
<evidence type="ECO:0000256" key="7">
    <source>
        <dbReference type="ARBA" id="ARBA00023237"/>
    </source>
</evidence>
<dbReference type="PANTHER" id="PTHR30026:SF20">
    <property type="entry name" value="OUTER MEMBRANE PROTEIN TOLC"/>
    <property type="match status" value="1"/>
</dbReference>
<evidence type="ECO:0000313" key="8">
    <source>
        <dbReference type="EMBL" id="QDU68760.1"/>
    </source>
</evidence>
<comment type="subcellular location">
    <subcellularLocation>
        <location evidence="1">Cell outer membrane</location>
    </subcellularLocation>
</comment>
<comment type="similarity">
    <text evidence="2">Belongs to the outer membrane factor (OMF) (TC 1.B.17) family.</text>
</comment>
<sequence>MIPEPPSARRPLPAALLTFVALAAGGCLSADEYRVQADDEVYAIIAERRAEFVADPEAFTIDPDGESLAWRYMSGEIPLSEPLGPIGLVECIRLSAATDTEVQSRKESLYLTALDLTFARYLFGVQPNAGASATLTGQNEGLEATSAAASVSAGFSRVLGSGAQIVGNVGLSIFRGLLSSEDWDPASSIGFSITQPLLSGFGSAITLEPLTQAERNVVYEVRSFERFRRTFAFSIASDYFRVLQAYDTLENAEANLASLVLLSERNVALAESGRLSDTQVDQARQDRLRAETSVIDSRQTLEGLLDNFKDRLGLPLEVELSLDRTELERVVESGIEDLGHTADEVIELALTRRFDYRNAVDRIQDSERDVMIAADDLRGSLGLDIDVNATSQPGQPLAYDKQGFFWSVGLDLDLPIDRLSERNSYRGALVSLQAAERSAADLAISIELSLRASLRELVSRKQAYEIQKNSVALAERRVDSTTLNFEAGRVETRDLLEARDDLVVARDALTRALVDYHLATLALYRDIEALVVDEDSLRPDDEALEALTENDE</sequence>
<dbReference type="PANTHER" id="PTHR30026">
    <property type="entry name" value="OUTER MEMBRANE PROTEIN TOLC"/>
    <property type="match status" value="1"/>
</dbReference>
<reference evidence="8 9" key="1">
    <citation type="submission" date="2019-02" db="EMBL/GenBank/DDBJ databases">
        <title>Deep-cultivation of Planctomycetes and their phenomic and genomic characterization uncovers novel biology.</title>
        <authorList>
            <person name="Wiegand S."/>
            <person name="Jogler M."/>
            <person name="Boedeker C."/>
            <person name="Pinto D."/>
            <person name="Vollmers J."/>
            <person name="Rivas-Marin E."/>
            <person name="Kohn T."/>
            <person name="Peeters S.H."/>
            <person name="Heuer A."/>
            <person name="Rast P."/>
            <person name="Oberbeckmann S."/>
            <person name="Bunk B."/>
            <person name="Jeske O."/>
            <person name="Meyerdierks A."/>
            <person name="Storesund J.E."/>
            <person name="Kallscheuer N."/>
            <person name="Luecker S."/>
            <person name="Lage O.M."/>
            <person name="Pohl T."/>
            <person name="Merkel B.J."/>
            <person name="Hornburger P."/>
            <person name="Mueller R.-W."/>
            <person name="Bruemmer F."/>
            <person name="Labrenz M."/>
            <person name="Spormann A.M."/>
            <person name="Op den Camp H."/>
            <person name="Overmann J."/>
            <person name="Amann R."/>
            <person name="Jetten M.S.M."/>
            <person name="Mascher T."/>
            <person name="Medema M.H."/>
            <person name="Devos D.P."/>
            <person name="Kaster A.-K."/>
            <person name="Ovreas L."/>
            <person name="Rohde M."/>
            <person name="Galperin M.Y."/>
            <person name="Jogler C."/>
        </authorList>
    </citation>
    <scope>NUCLEOTIDE SEQUENCE [LARGE SCALE GENOMIC DNA]</scope>
    <source>
        <strain evidence="8 9">Pla133</strain>
    </source>
</reference>
<evidence type="ECO:0000256" key="6">
    <source>
        <dbReference type="ARBA" id="ARBA00023136"/>
    </source>
</evidence>
<keyword evidence="4" id="KW-1134">Transmembrane beta strand</keyword>
<dbReference type="AlphaFoldDB" id="A0A518BP53"/>
<dbReference type="GO" id="GO:0015288">
    <property type="term" value="F:porin activity"/>
    <property type="evidence" value="ECO:0007669"/>
    <property type="project" value="TreeGrafter"/>
</dbReference>
<keyword evidence="7" id="KW-0998">Cell outer membrane</keyword>
<dbReference type="GO" id="GO:1990281">
    <property type="term" value="C:efflux pump complex"/>
    <property type="evidence" value="ECO:0007669"/>
    <property type="project" value="TreeGrafter"/>
</dbReference>
<keyword evidence="6" id="KW-0472">Membrane</keyword>
<dbReference type="Pfam" id="PF02321">
    <property type="entry name" value="OEP"/>
    <property type="match status" value="1"/>
</dbReference>
<dbReference type="GO" id="GO:0015562">
    <property type="term" value="F:efflux transmembrane transporter activity"/>
    <property type="evidence" value="ECO:0007669"/>
    <property type="project" value="InterPro"/>
</dbReference>
<name>A0A518BP53_9BACT</name>
<dbReference type="Proteomes" id="UP000316921">
    <property type="component" value="Chromosome"/>
</dbReference>
<dbReference type="InterPro" id="IPR003423">
    <property type="entry name" value="OMP_efflux"/>
</dbReference>
<accession>A0A518BP53</accession>
<evidence type="ECO:0000256" key="1">
    <source>
        <dbReference type="ARBA" id="ARBA00004442"/>
    </source>
</evidence>
<dbReference type="GO" id="GO:0009279">
    <property type="term" value="C:cell outer membrane"/>
    <property type="evidence" value="ECO:0007669"/>
    <property type="project" value="UniProtKB-SubCell"/>
</dbReference>
<keyword evidence="5" id="KW-0812">Transmembrane</keyword>
<dbReference type="InterPro" id="IPR051906">
    <property type="entry name" value="TolC-like"/>
</dbReference>
<evidence type="ECO:0000256" key="2">
    <source>
        <dbReference type="ARBA" id="ARBA00007613"/>
    </source>
</evidence>
<evidence type="ECO:0000256" key="5">
    <source>
        <dbReference type="ARBA" id="ARBA00022692"/>
    </source>
</evidence>
<evidence type="ECO:0000256" key="4">
    <source>
        <dbReference type="ARBA" id="ARBA00022452"/>
    </source>
</evidence>
<proteinExistence type="inferred from homology"/>
<dbReference type="SUPFAM" id="SSF56954">
    <property type="entry name" value="Outer membrane efflux proteins (OEP)"/>
    <property type="match status" value="1"/>
</dbReference>
<protein>
    <submittedName>
        <fullName evidence="8">Outer membrane efflux protein</fullName>
    </submittedName>
</protein>
<keyword evidence="3" id="KW-0813">Transport</keyword>
<dbReference type="EMBL" id="CP036287">
    <property type="protein sequence ID" value="QDU68760.1"/>
    <property type="molecule type" value="Genomic_DNA"/>
</dbReference>
<dbReference type="KEGG" id="pbap:Pla133_38630"/>
<keyword evidence="9" id="KW-1185">Reference proteome</keyword>
<evidence type="ECO:0000313" key="9">
    <source>
        <dbReference type="Proteomes" id="UP000316921"/>
    </source>
</evidence>
<evidence type="ECO:0000256" key="3">
    <source>
        <dbReference type="ARBA" id="ARBA00022448"/>
    </source>
</evidence>
<organism evidence="8 9">
    <name type="scientific">Engelhardtia mirabilis</name>
    <dbReference type="NCBI Taxonomy" id="2528011"/>
    <lineage>
        <taxon>Bacteria</taxon>
        <taxon>Pseudomonadati</taxon>
        <taxon>Planctomycetota</taxon>
        <taxon>Planctomycetia</taxon>
        <taxon>Planctomycetia incertae sedis</taxon>
        <taxon>Engelhardtia</taxon>
    </lineage>
</organism>
<dbReference type="RefSeq" id="WP_145068054.1">
    <property type="nucleotide sequence ID" value="NZ_CP036287.1"/>
</dbReference>